<comment type="similarity">
    <text evidence="1">Belongs to the short-chain dehydrogenases/reductases (SDR) family.</text>
</comment>
<organism evidence="2 3">
    <name type="scientific">Candidatus Faeciplasma avium</name>
    <dbReference type="NCBI Taxonomy" id="2840798"/>
    <lineage>
        <taxon>Bacteria</taxon>
        <taxon>Bacillati</taxon>
        <taxon>Bacillota</taxon>
        <taxon>Clostridia</taxon>
        <taxon>Eubacteriales</taxon>
        <taxon>Oscillospiraceae</taxon>
        <taxon>Oscillospiraceae incertae sedis</taxon>
        <taxon>Candidatus Faeciplasma</taxon>
    </lineage>
</organism>
<reference evidence="2" key="1">
    <citation type="submission" date="2020-10" db="EMBL/GenBank/DDBJ databases">
        <authorList>
            <person name="Gilroy R."/>
        </authorList>
    </citation>
    <scope>NUCLEOTIDE SEQUENCE</scope>
    <source>
        <strain evidence="2">1370</strain>
    </source>
</reference>
<comment type="caution">
    <text evidence="2">The sequence shown here is derived from an EMBL/GenBank/DDBJ whole genome shotgun (WGS) entry which is preliminary data.</text>
</comment>
<dbReference type="SUPFAM" id="SSF51735">
    <property type="entry name" value="NAD(P)-binding Rossmann-fold domains"/>
    <property type="match status" value="1"/>
</dbReference>
<name>A0A9D1NR94_9FIRM</name>
<evidence type="ECO:0000313" key="2">
    <source>
        <dbReference type="EMBL" id="HIV10848.1"/>
    </source>
</evidence>
<dbReference type="Proteomes" id="UP000823960">
    <property type="component" value="Unassembled WGS sequence"/>
</dbReference>
<dbReference type="GO" id="GO:0016616">
    <property type="term" value="F:oxidoreductase activity, acting on the CH-OH group of donors, NAD or NADP as acceptor"/>
    <property type="evidence" value="ECO:0007669"/>
    <property type="project" value="TreeGrafter"/>
</dbReference>
<dbReference type="AlphaFoldDB" id="A0A9D1NR94"/>
<dbReference type="PANTHER" id="PTHR42760">
    <property type="entry name" value="SHORT-CHAIN DEHYDROGENASES/REDUCTASES FAMILY MEMBER"/>
    <property type="match status" value="1"/>
</dbReference>
<evidence type="ECO:0000313" key="3">
    <source>
        <dbReference type="Proteomes" id="UP000823960"/>
    </source>
</evidence>
<dbReference type="PROSITE" id="PS00061">
    <property type="entry name" value="ADH_SHORT"/>
    <property type="match status" value="1"/>
</dbReference>
<dbReference type="InterPro" id="IPR020904">
    <property type="entry name" value="Sc_DH/Rdtase_CS"/>
</dbReference>
<dbReference type="PRINTS" id="PR00081">
    <property type="entry name" value="GDHRDH"/>
</dbReference>
<dbReference type="EMBL" id="DVOL01000051">
    <property type="protein sequence ID" value="HIV10848.1"/>
    <property type="molecule type" value="Genomic_DNA"/>
</dbReference>
<dbReference type="CDD" id="cd05233">
    <property type="entry name" value="SDR_c"/>
    <property type="match status" value="1"/>
</dbReference>
<protein>
    <submittedName>
        <fullName evidence="2">SDR family oxidoreductase</fullName>
    </submittedName>
</protein>
<evidence type="ECO:0000256" key="1">
    <source>
        <dbReference type="ARBA" id="ARBA00006484"/>
    </source>
</evidence>
<dbReference type="InterPro" id="IPR036291">
    <property type="entry name" value="NAD(P)-bd_dom_sf"/>
</dbReference>
<accession>A0A9D1NR94</accession>
<proteinExistence type="inferred from homology"/>
<dbReference type="PRINTS" id="PR00080">
    <property type="entry name" value="SDRFAMILY"/>
</dbReference>
<dbReference type="InterPro" id="IPR002347">
    <property type="entry name" value="SDR_fam"/>
</dbReference>
<dbReference type="Gene3D" id="3.40.50.720">
    <property type="entry name" value="NAD(P)-binding Rossmann-like Domain"/>
    <property type="match status" value="1"/>
</dbReference>
<sequence>MALRALITGTSSGIGREIALKFLSQGITVTGLDIKRESISHPNYSHILCDIAGDSLPEPLSPYDILINNAGVQDSGRDIEINLKGTIRVTEKYAFHEGIKSVLFISSASGQTGSEFPEYAASKGGVTAYMKNVALRIAKYGATSNSLSPGGVLTELNARVINSPELWKRVMDETLLEKWASPEEIAEWAYFVCVVNRSMTAQDILIDNGEAAKANFVW</sequence>
<dbReference type="Pfam" id="PF13561">
    <property type="entry name" value="adh_short_C2"/>
    <property type="match status" value="1"/>
</dbReference>
<gene>
    <name evidence="2" type="ORF">IAD28_04025</name>
</gene>
<reference evidence="2" key="2">
    <citation type="journal article" date="2021" name="PeerJ">
        <title>Extensive microbial diversity within the chicken gut microbiome revealed by metagenomics and culture.</title>
        <authorList>
            <person name="Gilroy R."/>
            <person name="Ravi A."/>
            <person name="Getino M."/>
            <person name="Pursley I."/>
            <person name="Horton D.L."/>
            <person name="Alikhan N.F."/>
            <person name="Baker D."/>
            <person name="Gharbi K."/>
            <person name="Hall N."/>
            <person name="Watson M."/>
            <person name="Adriaenssens E.M."/>
            <person name="Foster-Nyarko E."/>
            <person name="Jarju S."/>
            <person name="Secka A."/>
            <person name="Antonio M."/>
            <person name="Oren A."/>
            <person name="Chaudhuri R.R."/>
            <person name="La Ragione R."/>
            <person name="Hildebrand F."/>
            <person name="Pallen M.J."/>
        </authorList>
    </citation>
    <scope>NUCLEOTIDE SEQUENCE</scope>
    <source>
        <strain evidence="2">1370</strain>
    </source>
</reference>